<keyword evidence="2" id="KW-1185">Reference proteome</keyword>
<dbReference type="Proteomes" id="UP000499080">
    <property type="component" value="Unassembled WGS sequence"/>
</dbReference>
<proteinExistence type="predicted"/>
<name>A0A4Y2PEM5_ARAVE</name>
<accession>A0A4Y2PEM5</accession>
<sequence length="38" mass="3908">MSMRSGLGSGYSTLSTTLPVYVVPAVRDLESAGGDFDA</sequence>
<evidence type="ECO:0000313" key="2">
    <source>
        <dbReference type="Proteomes" id="UP000499080"/>
    </source>
</evidence>
<organism evidence="1 2">
    <name type="scientific">Araneus ventricosus</name>
    <name type="common">Orbweaver spider</name>
    <name type="synonym">Epeira ventricosa</name>
    <dbReference type="NCBI Taxonomy" id="182803"/>
    <lineage>
        <taxon>Eukaryota</taxon>
        <taxon>Metazoa</taxon>
        <taxon>Ecdysozoa</taxon>
        <taxon>Arthropoda</taxon>
        <taxon>Chelicerata</taxon>
        <taxon>Arachnida</taxon>
        <taxon>Araneae</taxon>
        <taxon>Araneomorphae</taxon>
        <taxon>Entelegynae</taxon>
        <taxon>Araneoidea</taxon>
        <taxon>Araneidae</taxon>
        <taxon>Araneus</taxon>
    </lineage>
</organism>
<evidence type="ECO:0000313" key="1">
    <source>
        <dbReference type="EMBL" id="GBN50405.1"/>
    </source>
</evidence>
<reference evidence="1 2" key="1">
    <citation type="journal article" date="2019" name="Sci. Rep.">
        <title>Orb-weaving spider Araneus ventricosus genome elucidates the spidroin gene catalogue.</title>
        <authorList>
            <person name="Kono N."/>
            <person name="Nakamura H."/>
            <person name="Ohtoshi R."/>
            <person name="Moran D.A.P."/>
            <person name="Shinohara A."/>
            <person name="Yoshida Y."/>
            <person name="Fujiwara M."/>
            <person name="Mori M."/>
            <person name="Tomita M."/>
            <person name="Arakawa K."/>
        </authorList>
    </citation>
    <scope>NUCLEOTIDE SEQUENCE [LARGE SCALE GENOMIC DNA]</scope>
</reference>
<comment type="caution">
    <text evidence="1">The sequence shown here is derived from an EMBL/GenBank/DDBJ whole genome shotgun (WGS) entry which is preliminary data.</text>
</comment>
<feature type="non-terminal residue" evidence="1">
    <location>
        <position position="38"/>
    </location>
</feature>
<gene>
    <name evidence="1" type="ORF">AVEN_237426_1</name>
</gene>
<dbReference type="AlphaFoldDB" id="A0A4Y2PEM5"/>
<dbReference type="EMBL" id="BGPR01215083">
    <property type="protein sequence ID" value="GBN50405.1"/>
    <property type="molecule type" value="Genomic_DNA"/>
</dbReference>
<protein>
    <submittedName>
        <fullName evidence="1">Uncharacterized protein</fullName>
    </submittedName>
</protein>